<accession>A0ABM7VZF2</accession>
<evidence type="ECO:0000256" key="1">
    <source>
        <dbReference type="SAM" id="Phobius"/>
    </source>
</evidence>
<evidence type="ECO:0000313" key="3">
    <source>
        <dbReference type="Proteomes" id="UP001320460"/>
    </source>
</evidence>
<keyword evidence="1" id="KW-1133">Transmembrane helix</keyword>
<organism evidence="2 3">
    <name type="scientific">Phytobacter diazotrophicus</name>
    <dbReference type="NCBI Taxonomy" id="395631"/>
    <lineage>
        <taxon>Bacteria</taxon>
        <taxon>Pseudomonadati</taxon>
        <taxon>Pseudomonadota</taxon>
        <taxon>Gammaproteobacteria</taxon>
        <taxon>Enterobacterales</taxon>
        <taxon>Enterobacteriaceae</taxon>
        <taxon>Phytobacter</taxon>
    </lineage>
</organism>
<dbReference type="PANTHER" id="PTHR35531:SF1">
    <property type="entry name" value="INNER MEMBRANE PROTEIN YBCI-RELATED"/>
    <property type="match status" value="1"/>
</dbReference>
<name>A0ABM7VZF2_9ENTR</name>
<proteinExistence type="predicted"/>
<evidence type="ECO:0000313" key="2">
    <source>
        <dbReference type="EMBL" id="BDD52639.1"/>
    </source>
</evidence>
<feature type="transmembrane region" description="Helical" evidence="1">
    <location>
        <begin position="60"/>
        <end position="78"/>
    </location>
</feature>
<dbReference type="PANTHER" id="PTHR35531">
    <property type="entry name" value="INNER MEMBRANE PROTEIN YBCI-RELATED"/>
    <property type="match status" value="1"/>
</dbReference>
<feature type="transmembrane region" description="Helical" evidence="1">
    <location>
        <begin position="149"/>
        <end position="171"/>
    </location>
</feature>
<gene>
    <name evidence="2" type="ORF">PDTA9734_41260</name>
</gene>
<keyword evidence="1" id="KW-0472">Membrane</keyword>
<keyword evidence="3" id="KW-1185">Reference proteome</keyword>
<dbReference type="InterPro" id="IPR007404">
    <property type="entry name" value="YdjM-like"/>
</dbReference>
<keyword evidence="1" id="KW-0812">Transmembrane</keyword>
<sequence length="174" mass="19484">MPTVITHAAVPLCLGLGLGNKVIPRGLLLAGVALAMLPDADVLAFKFGVAYGNVFGHRGFTHSLLFAFVVPILVTWLGRRWFKASLMRCWAFLTVSLLSHSLLDSITTGGKGVGWLWPWSDERFFAPWQVIKVAPFALSRYMTPYGHQVIISELLWVWVPGLILMGLLWHWRSR</sequence>
<dbReference type="RefSeq" id="WP_125125187.1">
    <property type="nucleotide sequence ID" value="NZ_AP025334.1"/>
</dbReference>
<feature type="transmembrane region" description="Helical" evidence="1">
    <location>
        <begin position="90"/>
        <end position="110"/>
    </location>
</feature>
<dbReference type="Pfam" id="PF04307">
    <property type="entry name" value="YdjM"/>
    <property type="match status" value="1"/>
</dbReference>
<dbReference type="Proteomes" id="UP001320460">
    <property type="component" value="Chromosome"/>
</dbReference>
<protein>
    <submittedName>
        <fullName evidence="2">Membrane protein</fullName>
    </submittedName>
</protein>
<reference evidence="2 3" key="1">
    <citation type="submission" date="2021-12" db="EMBL/GenBank/DDBJ databases">
        <title>Complete genome sequence of Phytobacter diazotrophicus TA9734.</title>
        <authorList>
            <person name="Kubota H."/>
            <person name="Nakayama Y."/>
            <person name="Ariyoshi T."/>
        </authorList>
    </citation>
    <scope>NUCLEOTIDE SEQUENCE [LARGE SCALE GENOMIC DNA]</scope>
    <source>
        <strain evidence="2 3">TA9734</strain>
    </source>
</reference>
<dbReference type="EMBL" id="AP025334">
    <property type="protein sequence ID" value="BDD52639.1"/>
    <property type="molecule type" value="Genomic_DNA"/>
</dbReference>